<feature type="compositionally biased region" description="Polar residues" evidence="1">
    <location>
        <begin position="120"/>
        <end position="132"/>
    </location>
</feature>
<feature type="region of interest" description="Disordered" evidence="1">
    <location>
        <begin position="36"/>
        <end position="179"/>
    </location>
</feature>
<feature type="compositionally biased region" description="Basic and acidic residues" evidence="1">
    <location>
        <begin position="48"/>
        <end position="60"/>
    </location>
</feature>
<dbReference type="Proteomes" id="UP001140091">
    <property type="component" value="Unassembled WGS sequence"/>
</dbReference>
<evidence type="ECO:0000256" key="1">
    <source>
        <dbReference type="SAM" id="MobiDB-lite"/>
    </source>
</evidence>
<reference evidence="2" key="1">
    <citation type="submission" date="2022-06" db="EMBL/GenBank/DDBJ databases">
        <title>Genome Sequence of Candolleomyces eurysporus.</title>
        <authorList>
            <person name="Buettner E."/>
        </authorList>
    </citation>
    <scope>NUCLEOTIDE SEQUENCE</scope>
    <source>
        <strain evidence="2">VTCC 930004</strain>
    </source>
</reference>
<sequence length="179" mass="19040">MPTTPGNKVSNIAKHFERLGRDADRAKSKYTVLRLGGKRARPVASARAKVEVLDSIKDAIRDEDESESSDSSEADDEGDGMEEELPPNPPPKSPVDEVEQPQGSATTEEPDTPVPETPASEVTTPSTASTTADEPGASQELTVPPAQDVATIPPSPFLQPIKSKNRACAHPPNPVDVRL</sequence>
<dbReference type="OrthoDB" id="3269116at2759"/>
<accession>A0A9W8IVI7</accession>
<organism evidence="2 3">
    <name type="scientific">Candolleomyces eurysporus</name>
    <dbReference type="NCBI Taxonomy" id="2828524"/>
    <lineage>
        <taxon>Eukaryota</taxon>
        <taxon>Fungi</taxon>
        <taxon>Dikarya</taxon>
        <taxon>Basidiomycota</taxon>
        <taxon>Agaricomycotina</taxon>
        <taxon>Agaricomycetes</taxon>
        <taxon>Agaricomycetidae</taxon>
        <taxon>Agaricales</taxon>
        <taxon>Agaricineae</taxon>
        <taxon>Psathyrellaceae</taxon>
        <taxon>Candolleomyces</taxon>
    </lineage>
</organism>
<feature type="non-terminal residue" evidence="2">
    <location>
        <position position="179"/>
    </location>
</feature>
<name>A0A9W8IVI7_9AGAR</name>
<evidence type="ECO:0000313" key="3">
    <source>
        <dbReference type="Proteomes" id="UP001140091"/>
    </source>
</evidence>
<evidence type="ECO:0000313" key="2">
    <source>
        <dbReference type="EMBL" id="KAJ2923607.1"/>
    </source>
</evidence>
<proteinExistence type="predicted"/>
<comment type="caution">
    <text evidence="2">The sequence shown here is derived from an EMBL/GenBank/DDBJ whole genome shotgun (WGS) entry which is preliminary data.</text>
</comment>
<protein>
    <submittedName>
        <fullName evidence="2">Uncharacterized protein</fullName>
    </submittedName>
</protein>
<dbReference type="EMBL" id="JANBPK010001307">
    <property type="protein sequence ID" value="KAJ2923607.1"/>
    <property type="molecule type" value="Genomic_DNA"/>
</dbReference>
<gene>
    <name evidence="2" type="ORF">H1R20_g13485</name>
</gene>
<dbReference type="AlphaFoldDB" id="A0A9W8IVI7"/>
<feature type="compositionally biased region" description="Acidic residues" evidence="1">
    <location>
        <begin position="61"/>
        <end position="85"/>
    </location>
</feature>
<keyword evidence="3" id="KW-1185">Reference proteome</keyword>